<dbReference type="EMBL" id="JBBPBN010000056">
    <property type="protein sequence ID" value="KAK8989530.1"/>
    <property type="molecule type" value="Genomic_DNA"/>
</dbReference>
<gene>
    <name evidence="1" type="ORF">V6N11_063952</name>
</gene>
<accession>A0ABR2PM83</accession>
<keyword evidence="2" id="KW-1185">Reference proteome</keyword>
<organism evidence="1 2">
    <name type="scientific">Hibiscus sabdariffa</name>
    <name type="common">roselle</name>
    <dbReference type="NCBI Taxonomy" id="183260"/>
    <lineage>
        <taxon>Eukaryota</taxon>
        <taxon>Viridiplantae</taxon>
        <taxon>Streptophyta</taxon>
        <taxon>Embryophyta</taxon>
        <taxon>Tracheophyta</taxon>
        <taxon>Spermatophyta</taxon>
        <taxon>Magnoliopsida</taxon>
        <taxon>eudicotyledons</taxon>
        <taxon>Gunneridae</taxon>
        <taxon>Pentapetalae</taxon>
        <taxon>rosids</taxon>
        <taxon>malvids</taxon>
        <taxon>Malvales</taxon>
        <taxon>Malvaceae</taxon>
        <taxon>Malvoideae</taxon>
        <taxon>Hibiscus</taxon>
    </lineage>
</organism>
<reference evidence="1 2" key="1">
    <citation type="journal article" date="2024" name="G3 (Bethesda)">
        <title>Genome assembly of Hibiscus sabdariffa L. provides insights into metabolisms of medicinal natural products.</title>
        <authorList>
            <person name="Kim T."/>
        </authorList>
    </citation>
    <scope>NUCLEOTIDE SEQUENCE [LARGE SCALE GENOMIC DNA]</scope>
    <source>
        <strain evidence="1">TK-2024</strain>
        <tissue evidence="1">Old leaves</tissue>
    </source>
</reference>
<comment type="caution">
    <text evidence="1">The sequence shown here is derived from an EMBL/GenBank/DDBJ whole genome shotgun (WGS) entry which is preliminary data.</text>
</comment>
<name>A0ABR2PM83_9ROSI</name>
<proteinExistence type="predicted"/>
<evidence type="ECO:0000313" key="1">
    <source>
        <dbReference type="EMBL" id="KAK8989530.1"/>
    </source>
</evidence>
<dbReference type="Proteomes" id="UP001396334">
    <property type="component" value="Unassembled WGS sequence"/>
</dbReference>
<evidence type="ECO:0000313" key="2">
    <source>
        <dbReference type="Proteomes" id="UP001396334"/>
    </source>
</evidence>
<sequence>MEGIVFRISSIAPLNGTLFHLSDEAKKQLLLKTVKFSIEPSSPLQIHWNNLGRLLSSTSGRKIDVGVEESQGNSPSAEMLMLMRNSNSAEGDLPCHSLIHGDTILLIINLHQYSCSSITIT</sequence>
<protein>
    <submittedName>
        <fullName evidence="1">Uncharacterized protein</fullName>
    </submittedName>
</protein>